<feature type="region of interest" description="Disordered" evidence="1">
    <location>
        <begin position="138"/>
        <end position="163"/>
    </location>
</feature>
<dbReference type="AlphaFoldDB" id="A0AAP0G5R0"/>
<accession>A0AAP0G5R0</accession>
<organism evidence="3 4">
    <name type="scientific">Platanthera zijinensis</name>
    <dbReference type="NCBI Taxonomy" id="2320716"/>
    <lineage>
        <taxon>Eukaryota</taxon>
        <taxon>Viridiplantae</taxon>
        <taxon>Streptophyta</taxon>
        <taxon>Embryophyta</taxon>
        <taxon>Tracheophyta</taxon>
        <taxon>Spermatophyta</taxon>
        <taxon>Magnoliopsida</taxon>
        <taxon>Liliopsida</taxon>
        <taxon>Asparagales</taxon>
        <taxon>Orchidaceae</taxon>
        <taxon>Orchidoideae</taxon>
        <taxon>Orchideae</taxon>
        <taxon>Orchidinae</taxon>
        <taxon>Platanthera</taxon>
    </lineage>
</organism>
<keyword evidence="2" id="KW-0472">Membrane</keyword>
<reference evidence="3 4" key="1">
    <citation type="journal article" date="2022" name="Nat. Plants">
        <title>Genomes of leafy and leafless Platanthera orchids illuminate the evolution of mycoheterotrophy.</title>
        <authorList>
            <person name="Li M.H."/>
            <person name="Liu K.W."/>
            <person name="Li Z."/>
            <person name="Lu H.C."/>
            <person name="Ye Q.L."/>
            <person name="Zhang D."/>
            <person name="Wang J.Y."/>
            <person name="Li Y.F."/>
            <person name="Zhong Z.M."/>
            <person name="Liu X."/>
            <person name="Yu X."/>
            <person name="Liu D.K."/>
            <person name="Tu X.D."/>
            <person name="Liu B."/>
            <person name="Hao Y."/>
            <person name="Liao X.Y."/>
            <person name="Jiang Y.T."/>
            <person name="Sun W.H."/>
            <person name="Chen J."/>
            <person name="Chen Y.Q."/>
            <person name="Ai Y."/>
            <person name="Zhai J.W."/>
            <person name="Wu S.S."/>
            <person name="Zhou Z."/>
            <person name="Hsiao Y.Y."/>
            <person name="Wu W.L."/>
            <person name="Chen Y.Y."/>
            <person name="Lin Y.F."/>
            <person name="Hsu J.L."/>
            <person name="Li C.Y."/>
            <person name="Wang Z.W."/>
            <person name="Zhao X."/>
            <person name="Zhong W.Y."/>
            <person name="Ma X.K."/>
            <person name="Ma L."/>
            <person name="Huang J."/>
            <person name="Chen G.Z."/>
            <person name="Huang M.Z."/>
            <person name="Huang L."/>
            <person name="Peng D.H."/>
            <person name="Luo Y.B."/>
            <person name="Zou S.Q."/>
            <person name="Chen S.P."/>
            <person name="Lan S."/>
            <person name="Tsai W.C."/>
            <person name="Van de Peer Y."/>
            <person name="Liu Z.J."/>
        </authorList>
    </citation>
    <scope>NUCLEOTIDE SEQUENCE [LARGE SCALE GENOMIC DNA]</scope>
    <source>
        <strain evidence="3">Lor287</strain>
    </source>
</reference>
<name>A0AAP0G5R0_9ASPA</name>
<sequence>MAVVFSSDHRQLDLRSSSAPALISLHLRESLEACSSSIASEECIQSDQVVAPVISLIHSLVEPPTSDLEETLSGIECSEIALNEIYRYLSSPDSNRMVVEALSLELPKLVIKFAPVRLAVTPRLTVVVAGKSVGKIRRRRERESQKKDREGGRVRLERGRGKNGKRETERDKLLLTFTIILIYYRGLLFIIEEV</sequence>
<proteinExistence type="predicted"/>
<protein>
    <submittedName>
        <fullName evidence="3">Uncharacterized protein</fullName>
    </submittedName>
</protein>
<evidence type="ECO:0000313" key="3">
    <source>
        <dbReference type="EMBL" id="KAK8938696.1"/>
    </source>
</evidence>
<keyword evidence="2" id="KW-1133">Transmembrane helix</keyword>
<gene>
    <name evidence="3" type="ORF">KSP39_PZI011468</name>
</gene>
<feature type="transmembrane region" description="Helical" evidence="2">
    <location>
        <begin position="173"/>
        <end position="191"/>
    </location>
</feature>
<comment type="caution">
    <text evidence="3">The sequence shown here is derived from an EMBL/GenBank/DDBJ whole genome shotgun (WGS) entry which is preliminary data.</text>
</comment>
<feature type="compositionally biased region" description="Basic and acidic residues" evidence="1">
    <location>
        <begin position="141"/>
        <end position="163"/>
    </location>
</feature>
<evidence type="ECO:0000256" key="2">
    <source>
        <dbReference type="SAM" id="Phobius"/>
    </source>
</evidence>
<dbReference type="EMBL" id="JBBWWQ010000009">
    <property type="protein sequence ID" value="KAK8938696.1"/>
    <property type="molecule type" value="Genomic_DNA"/>
</dbReference>
<evidence type="ECO:0000313" key="4">
    <source>
        <dbReference type="Proteomes" id="UP001418222"/>
    </source>
</evidence>
<keyword evidence="4" id="KW-1185">Reference proteome</keyword>
<evidence type="ECO:0000256" key="1">
    <source>
        <dbReference type="SAM" id="MobiDB-lite"/>
    </source>
</evidence>
<dbReference type="Proteomes" id="UP001418222">
    <property type="component" value="Unassembled WGS sequence"/>
</dbReference>
<keyword evidence="2" id="KW-0812">Transmembrane</keyword>